<evidence type="ECO:0000256" key="2">
    <source>
        <dbReference type="SAM" id="Coils"/>
    </source>
</evidence>
<dbReference type="Gene3D" id="1.10.1660.10">
    <property type="match status" value="1"/>
</dbReference>
<comment type="caution">
    <text evidence="5">The sequence shown here is derived from an EMBL/GenBank/DDBJ whole genome shotgun (WGS) entry which is preliminary data.</text>
</comment>
<feature type="domain" description="HTH merR-type" evidence="4">
    <location>
        <begin position="42"/>
        <end position="110"/>
    </location>
</feature>
<dbReference type="PANTHER" id="PTHR30204">
    <property type="entry name" value="REDOX-CYCLING DRUG-SENSING TRANSCRIPTIONAL ACTIVATOR SOXR"/>
    <property type="match status" value="1"/>
</dbReference>
<dbReference type="Proteomes" id="UP001176960">
    <property type="component" value="Unassembled WGS sequence"/>
</dbReference>
<accession>A0AA35Y3A9</accession>
<sequence>MTGADDMLGHDFPEDGFSGEEAPGNDTPGGERLKKAPHAYRTISEVADDLHVPQHVLRFWETRFPEVKPLKRAGGRRYYRPEDIDILRRIADLLYVQGYTIKGVQRVLREGESVSEAAGENISSAESVEMAHAVPFEGGMNDGVSEEPEPVAVLEVSEIAIVTPSFAATETASLTSASSEMARLEDGRVAAEEAERAFNLALAEKNREVEVMRQAMEALRQERNHLRGELRGILQELDGIRRLLPV</sequence>
<keyword evidence="6" id="KW-1185">Reference proteome</keyword>
<dbReference type="InterPro" id="IPR047057">
    <property type="entry name" value="MerR_fam"/>
</dbReference>
<gene>
    <name evidence="5" type="ORF">LMG32879_001498</name>
</gene>
<evidence type="ECO:0000313" key="6">
    <source>
        <dbReference type="Proteomes" id="UP001176960"/>
    </source>
</evidence>
<dbReference type="InterPro" id="IPR009061">
    <property type="entry name" value="DNA-bd_dom_put_sf"/>
</dbReference>
<evidence type="ECO:0000256" key="1">
    <source>
        <dbReference type="ARBA" id="ARBA00023125"/>
    </source>
</evidence>
<protein>
    <submittedName>
        <fullName evidence="5">MerR family transcriptional regulator</fullName>
    </submittedName>
</protein>
<dbReference type="RefSeq" id="WP_289841337.1">
    <property type="nucleotide sequence ID" value="NZ_CATKSH010000007.1"/>
</dbReference>
<feature type="coiled-coil region" evidence="2">
    <location>
        <begin position="202"/>
        <end position="236"/>
    </location>
</feature>
<keyword evidence="1" id="KW-0238">DNA-binding</keyword>
<keyword evidence="2" id="KW-0175">Coiled coil</keyword>
<dbReference type="PROSITE" id="PS50937">
    <property type="entry name" value="HTH_MERR_2"/>
    <property type="match status" value="1"/>
</dbReference>
<evidence type="ECO:0000313" key="5">
    <source>
        <dbReference type="EMBL" id="CAI9120661.1"/>
    </source>
</evidence>
<dbReference type="PANTHER" id="PTHR30204:SF15">
    <property type="entry name" value="BLL5018 PROTEIN"/>
    <property type="match status" value="1"/>
</dbReference>
<evidence type="ECO:0000256" key="3">
    <source>
        <dbReference type="SAM" id="MobiDB-lite"/>
    </source>
</evidence>
<feature type="region of interest" description="Disordered" evidence="3">
    <location>
        <begin position="1"/>
        <end position="31"/>
    </location>
</feature>
<evidence type="ECO:0000259" key="4">
    <source>
        <dbReference type="PROSITE" id="PS50937"/>
    </source>
</evidence>
<dbReference type="Pfam" id="PF13411">
    <property type="entry name" value="MerR_1"/>
    <property type="match status" value="1"/>
</dbReference>
<dbReference type="AlphaFoldDB" id="A0AA35Y3A9"/>
<dbReference type="GO" id="GO:0003677">
    <property type="term" value="F:DNA binding"/>
    <property type="evidence" value="ECO:0007669"/>
    <property type="project" value="UniProtKB-KW"/>
</dbReference>
<name>A0AA35Y3A9_9PROT</name>
<dbReference type="InterPro" id="IPR000551">
    <property type="entry name" value="MerR-type_HTH_dom"/>
</dbReference>
<dbReference type="GO" id="GO:0003700">
    <property type="term" value="F:DNA-binding transcription factor activity"/>
    <property type="evidence" value="ECO:0007669"/>
    <property type="project" value="InterPro"/>
</dbReference>
<dbReference type="EMBL" id="CATKSH010000007">
    <property type="protein sequence ID" value="CAI9120661.1"/>
    <property type="molecule type" value="Genomic_DNA"/>
</dbReference>
<dbReference type="SUPFAM" id="SSF46955">
    <property type="entry name" value="Putative DNA-binding domain"/>
    <property type="match status" value="1"/>
</dbReference>
<reference evidence="5" key="1">
    <citation type="submission" date="2023-03" db="EMBL/GenBank/DDBJ databases">
        <authorList>
            <person name="Cleenwerck I."/>
        </authorList>
    </citation>
    <scope>NUCLEOTIDE SEQUENCE</scope>
    <source>
        <strain evidence="5">LMG 32879</strain>
    </source>
</reference>
<dbReference type="SMART" id="SM00422">
    <property type="entry name" value="HTH_MERR"/>
    <property type="match status" value="1"/>
</dbReference>
<organism evidence="5 6">
    <name type="scientific">Brytella acorum</name>
    <dbReference type="NCBI Taxonomy" id="2959299"/>
    <lineage>
        <taxon>Bacteria</taxon>
        <taxon>Pseudomonadati</taxon>
        <taxon>Pseudomonadota</taxon>
        <taxon>Alphaproteobacteria</taxon>
        <taxon>Acetobacterales</taxon>
        <taxon>Acetobacteraceae</taxon>
        <taxon>Brytella</taxon>
    </lineage>
</organism>
<proteinExistence type="predicted"/>
<dbReference type="CDD" id="cd04765">
    <property type="entry name" value="HTH_MlrA-like_sg2"/>
    <property type="match status" value="1"/>
</dbReference>